<keyword evidence="3 6" id="KW-0812">Transmembrane</keyword>
<dbReference type="InterPro" id="IPR000791">
    <property type="entry name" value="Gpr1/Fun34/SatP-like"/>
</dbReference>
<evidence type="ECO:0000256" key="2">
    <source>
        <dbReference type="ARBA" id="ARBA00005587"/>
    </source>
</evidence>
<keyword evidence="8" id="KW-1185">Reference proteome</keyword>
<dbReference type="NCBIfam" id="NF038013">
    <property type="entry name" value="AceTr_1"/>
    <property type="match status" value="1"/>
</dbReference>
<dbReference type="InterPro" id="IPR051633">
    <property type="entry name" value="AceTr"/>
</dbReference>
<feature type="transmembrane region" description="Helical" evidence="6">
    <location>
        <begin position="202"/>
        <end position="220"/>
    </location>
</feature>
<feature type="transmembrane region" description="Helical" evidence="6">
    <location>
        <begin position="152"/>
        <end position="170"/>
    </location>
</feature>
<protein>
    <submittedName>
        <fullName evidence="7">Uncharacterized protein</fullName>
    </submittedName>
</protein>
<reference evidence="8" key="1">
    <citation type="submission" date="2016-05" db="EMBL/GenBank/DDBJ databases">
        <title>Comparative genomics of biotechnologically important yeasts.</title>
        <authorList>
            <consortium name="DOE Joint Genome Institute"/>
            <person name="Riley R."/>
            <person name="Haridas S."/>
            <person name="Wolfe K.H."/>
            <person name="Lopes M.R."/>
            <person name="Hittinger C.T."/>
            <person name="Goker M."/>
            <person name="Salamov A."/>
            <person name="Wisecaver J."/>
            <person name="Long T.M."/>
            <person name="Aerts A.L."/>
            <person name="Barry K."/>
            <person name="Choi C."/>
            <person name="Clum A."/>
            <person name="Coughlan A.Y."/>
            <person name="Deshpande S."/>
            <person name="Douglass A.P."/>
            <person name="Hanson S.J."/>
            <person name="Klenk H.-P."/>
            <person name="Labutti K."/>
            <person name="Lapidus A."/>
            <person name="Lindquist E."/>
            <person name="Lipzen A."/>
            <person name="Meier-Kolthoff J.P."/>
            <person name="Ohm R.A."/>
            <person name="Otillar R.P."/>
            <person name="Pangilinan J."/>
            <person name="Peng Y."/>
            <person name="Rokas A."/>
            <person name="Rosa C.A."/>
            <person name="Scheuner C."/>
            <person name="Sibirny A.A."/>
            <person name="Slot J.C."/>
            <person name="Stielow J.B."/>
            <person name="Sun H."/>
            <person name="Kurtzman C.P."/>
            <person name="Blackwell M."/>
            <person name="Grigoriev I.V."/>
            <person name="Jeffries T.W."/>
        </authorList>
    </citation>
    <scope>NUCLEOTIDE SEQUENCE [LARGE SCALE GENOMIC DNA]</scope>
    <source>
        <strain evidence="8">NRRL Y-2460</strain>
    </source>
</reference>
<evidence type="ECO:0000256" key="6">
    <source>
        <dbReference type="SAM" id="Phobius"/>
    </source>
</evidence>
<evidence type="ECO:0000256" key="3">
    <source>
        <dbReference type="ARBA" id="ARBA00022692"/>
    </source>
</evidence>
<dbReference type="Proteomes" id="UP000094236">
    <property type="component" value="Unassembled WGS sequence"/>
</dbReference>
<dbReference type="EMBL" id="KV454011">
    <property type="protein sequence ID" value="ODV97680.1"/>
    <property type="molecule type" value="Genomic_DNA"/>
</dbReference>
<dbReference type="PROSITE" id="PS01114">
    <property type="entry name" value="GPR1_FUN34_YAAH"/>
    <property type="match status" value="1"/>
</dbReference>
<accession>A0A1E4U112</accession>
<organism evidence="7 8">
    <name type="scientific">Pachysolen tannophilus NRRL Y-2460</name>
    <dbReference type="NCBI Taxonomy" id="669874"/>
    <lineage>
        <taxon>Eukaryota</taxon>
        <taxon>Fungi</taxon>
        <taxon>Dikarya</taxon>
        <taxon>Ascomycota</taxon>
        <taxon>Saccharomycotina</taxon>
        <taxon>Pichiomycetes</taxon>
        <taxon>Pachysolenaceae</taxon>
        <taxon>Pachysolen</taxon>
    </lineage>
</organism>
<dbReference type="PANTHER" id="PTHR31123">
    <property type="entry name" value="ACCUMULATION OF DYADS PROTEIN 2-RELATED"/>
    <property type="match status" value="1"/>
</dbReference>
<sequence>MSNTHNHYHNNSDVDIEKQLNNSEGEDVSTKNASVSRIMTSGENDEYVHIGNQKYYRSELLQAFGGTLMPGLAAPSVHKFANPAPLGLSAFALTTFVLSLINAQAMGLETANVVVGLAIFYGGLIQLLAGMWEMAVENTFGALALSSYGGFWMSFGAINIPWFGISAAYTNTRDLEVALGFYLLGWAIFTFMLMLATMKSTVAFFSLFATLDLTFLLLSVGNLAPSANCTKAGGIVGVITAFVAWYNAYAGLATHENAYVTVKAFPIPVIGGKKKN</sequence>
<dbReference type="Pfam" id="PF01184">
    <property type="entry name" value="Gpr1_Fun34_YaaH"/>
    <property type="match status" value="1"/>
</dbReference>
<evidence type="ECO:0000256" key="4">
    <source>
        <dbReference type="ARBA" id="ARBA00022989"/>
    </source>
</evidence>
<dbReference type="GO" id="GO:0005886">
    <property type="term" value="C:plasma membrane"/>
    <property type="evidence" value="ECO:0007669"/>
    <property type="project" value="TreeGrafter"/>
</dbReference>
<feature type="transmembrane region" description="Helical" evidence="6">
    <location>
        <begin position="113"/>
        <end position="132"/>
    </location>
</feature>
<evidence type="ECO:0000313" key="8">
    <source>
        <dbReference type="Proteomes" id="UP000094236"/>
    </source>
</evidence>
<dbReference type="InterPro" id="IPR047622">
    <property type="entry name" value="GPR1_FUN34_YAAH"/>
</dbReference>
<dbReference type="OrthoDB" id="3648309at2759"/>
<feature type="transmembrane region" description="Helical" evidence="6">
    <location>
        <begin position="84"/>
        <end position="101"/>
    </location>
</feature>
<feature type="transmembrane region" description="Helical" evidence="6">
    <location>
        <begin position="177"/>
        <end position="196"/>
    </location>
</feature>
<keyword evidence="5 6" id="KW-0472">Membrane</keyword>
<name>A0A1E4U112_PACTA</name>
<dbReference type="GO" id="GO:0015123">
    <property type="term" value="F:acetate transmembrane transporter activity"/>
    <property type="evidence" value="ECO:0007669"/>
    <property type="project" value="TreeGrafter"/>
</dbReference>
<evidence type="ECO:0000256" key="1">
    <source>
        <dbReference type="ARBA" id="ARBA00004141"/>
    </source>
</evidence>
<evidence type="ECO:0000313" key="7">
    <source>
        <dbReference type="EMBL" id="ODV97680.1"/>
    </source>
</evidence>
<dbReference type="STRING" id="669874.A0A1E4U112"/>
<dbReference type="AlphaFoldDB" id="A0A1E4U112"/>
<evidence type="ECO:0000256" key="5">
    <source>
        <dbReference type="ARBA" id="ARBA00023136"/>
    </source>
</evidence>
<gene>
    <name evidence="7" type="ORF">PACTADRAFT_47551</name>
</gene>
<dbReference type="PANTHER" id="PTHR31123:SF1">
    <property type="entry name" value="ACCUMULATION OF DYADS PROTEIN 2-RELATED"/>
    <property type="match status" value="1"/>
</dbReference>
<feature type="transmembrane region" description="Helical" evidence="6">
    <location>
        <begin position="232"/>
        <end position="249"/>
    </location>
</feature>
<comment type="similarity">
    <text evidence="2">Belongs to the acetate uptake transporter (AceTr) (TC 2.A.96) family.</text>
</comment>
<proteinExistence type="inferred from homology"/>
<keyword evidence="4 6" id="KW-1133">Transmembrane helix</keyword>
<comment type="subcellular location">
    <subcellularLocation>
        <location evidence="1">Membrane</location>
        <topology evidence="1">Multi-pass membrane protein</topology>
    </subcellularLocation>
</comment>